<comment type="caution">
    <text evidence="2">The sequence shown here is derived from an EMBL/GenBank/DDBJ whole genome shotgun (WGS) entry which is preliminary data.</text>
</comment>
<proteinExistence type="predicted"/>
<protein>
    <recommendedName>
        <fullName evidence="1">IprA winged helix-turn-helix domain-containing protein</fullName>
    </recommendedName>
</protein>
<dbReference type="EMBL" id="RAHG01000010">
    <property type="protein sequence ID" value="RJT10748.1"/>
    <property type="molecule type" value="Genomic_DNA"/>
</dbReference>
<name>A0ABX9NZ78_9GAMM</name>
<dbReference type="RefSeq" id="WP_112167877.1">
    <property type="nucleotide sequence ID" value="NZ_JBFUVN010000002.1"/>
</dbReference>
<dbReference type="Pfam" id="PF15977">
    <property type="entry name" value="HTH_46"/>
    <property type="match status" value="1"/>
</dbReference>
<gene>
    <name evidence="2" type="ORF">D5396_18270</name>
</gene>
<organism evidence="2 3">
    <name type="scientific">Rahnella inusitata</name>
    <dbReference type="NCBI Taxonomy" id="58169"/>
    <lineage>
        <taxon>Bacteria</taxon>
        <taxon>Pseudomonadati</taxon>
        <taxon>Pseudomonadota</taxon>
        <taxon>Gammaproteobacteria</taxon>
        <taxon>Enterobacterales</taxon>
        <taxon>Yersiniaceae</taxon>
        <taxon>Rahnella</taxon>
    </lineage>
</organism>
<dbReference type="Proteomes" id="UP000284119">
    <property type="component" value="Unassembled WGS sequence"/>
</dbReference>
<dbReference type="InterPro" id="IPR041687">
    <property type="entry name" value="HTH_46"/>
</dbReference>
<accession>A0ABX9NZ78</accession>
<sequence length="211" mass="24387">MKSINEPVKNEAAIVKLINIFKQNAKDVHIEPEGKDFEFVENGELLVLLLCEGKMDIYKTSDNLLYASAMAPFILGIEGSLYRYNHYRFRLHHQCVVKTLPLKQCVELISAHNLIKTVLDYQAYLNDYTASRIELLVNRTAYEMVRGLLYELEKLPYEIRIKTSIINYIKYRSNLSKSGIVSIISTLRKGGYIEVCRGKMISISRKLPKKY</sequence>
<keyword evidence="3" id="KW-1185">Reference proteome</keyword>
<evidence type="ECO:0000313" key="3">
    <source>
        <dbReference type="Proteomes" id="UP000284119"/>
    </source>
</evidence>
<evidence type="ECO:0000259" key="1">
    <source>
        <dbReference type="Pfam" id="PF15977"/>
    </source>
</evidence>
<evidence type="ECO:0000313" key="2">
    <source>
        <dbReference type="EMBL" id="RJT10748.1"/>
    </source>
</evidence>
<reference evidence="2 3" key="1">
    <citation type="submission" date="2018-09" db="EMBL/GenBank/DDBJ databases">
        <authorList>
            <person name="Le Fleche-Mateos A."/>
        </authorList>
    </citation>
    <scope>NUCLEOTIDE SEQUENCE [LARGE SCALE GENOMIC DNA]</scope>
    <source>
        <strain evidence="2 3">DSM 30078</strain>
    </source>
</reference>
<feature type="domain" description="IprA winged helix-turn-helix" evidence="1">
    <location>
        <begin position="141"/>
        <end position="208"/>
    </location>
</feature>